<sequence length="123" mass="14321">MNIFMTERLDAAAMEEYVSVLEQIPEEILTAHCPYPEAKESIIRAFINMSEKYSVCLETARSRLLGLDRNCGWNEEDHLQFLHIIGQYSPELRNHRGLYMDMLQRILPHFSRAELGVSCLYAQ</sequence>
<reference evidence="2" key="1">
    <citation type="submission" date="2023-06" db="EMBL/GenBank/DDBJ databases">
        <title>Male Hemibagrus guttatus genome.</title>
        <authorList>
            <person name="Bian C."/>
        </authorList>
    </citation>
    <scope>NUCLEOTIDE SEQUENCE</scope>
    <source>
        <strain evidence="2">Male_cb2023</strain>
        <tissue evidence="2">Muscle</tissue>
    </source>
</reference>
<name>A0AAE0R4P4_9TELE</name>
<accession>A0AAE0R4P4</accession>
<organism evidence="2 3">
    <name type="scientific">Hemibagrus guttatus</name>
    <dbReference type="NCBI Taxonomy" id="175788"/>
    <lineage>
        <taxon>Eukaryota</taxon>
        <taxon>Metazoa</taxon>
        <taxon>Chordata</taxon>
        <taxon>Craniata</taxon>
        <taxon>Vertebrata</taxon>
        <taxon>Euteleostomi</taxon>
        <taxon>Actinopterygii</taxon>
        <taxon>Neopterygii</taxon>
        <taxon>Teleostei</taxon>
        <taxon>Ostariophysi</taxon>
        <taxon>Siluriformes</taxon>
        <taxon>Bagridae</taxon>
        <taxon>Hemibagrus</taxon>
    </lineage>
</organism>
<comment type="caution">
    <text evidence="2">The sequence shown here is derived from an EMBL/GenBank/DDBJ whole genome shotgun (WGS) entry which is preliminary data.</text>
</comment>
<evidence type="ECO:0000313" key="2">
    <source>
        <dbReference type="EMBL" id="KAK3543534.1"/>
    </source>
</evidence>
<dbReference type="InterPro" id="IPR039902">
    <property type="entry name" value="CCDC148/CCDC112"/>
</dbReference>
<dbReference type="PANTHER" id="PTHR21549:SF1">
    <property type="entry name" value="COILED-COIL DOMAIN-CONTAINING PROTEIN 148"/>
    <property type="match status" value="1"/>
</dbReference>
<gene>
    <name evidence="2" type="ORF">QTP70_023628</name>
</gene>
<keyword evidence="1" id="KW-0175">Coiled coil</keyword>
<proteinExistence type="predicted"/>
<dbReference type="AlphaFoldDB" id="A0AAE0R4P4"/>
<evidence type="ECO:0000256" key="1">
    <source>
        <dbReference type="ARBA" id="ARBA00023054"/>
    </source>
</evidence>
<protein>
    <submittedName>
        <fullName evidence="2">Uncharacterized protein</fullName>
    </submittedName>
</protein>
<evidence type="ECO:0000313" key="3">
    <source>
        <dbReference type="Proteomes" id="UP001274896"/>
    </source>
</evidence>
<dbReference type="PANTHER" id="PTHR21549">
    <property type="entry name" value="MUTATED IN BLADDER CANCER 1"/>
    <property type="match status" value="1"/>
</dbReference>
<keyword evidence="3" id="KW-1185">Reference proteome</keyword>
<dbReference type="EMBL" id="JAUCMX010000006">
    <property type="protein sequence ID" value="KAK3543534.1"/>
    <property type="molecule type" value="Genomic_DNA"/>
</dbReference>
<dbReference type="Proteomes" id="UP001274896">
    <property type="component" value="Unassembled WGS sequence"/>
</dbReference>